<evidence type="ECO:0000259" key="3">
    <source>
        <dbReference type="PROSITE" id="PS50110"/>
    </source>
</evidence>
<evidence type="ECO:0000313" key="4">
    <source>
        <dbReference type="EMBL" id="OHA26663.1"/>
    </source>
</evidence>
<accession>A0A1G2MS18</accession>
<dbReference type="Proteomes" id="UP000177565">
    <property type="component" value="Unassembled WGS sequence"/>
</dbReference>
<sequence length="127" mass="13768">MKILLVDDSKVIRLLVGTYLKENGHSVTEAEDGQAALAILKKTPKEFELVITDLNMPFKTGLELLDDMGEDETLKKVPAVLYSTDSNSWLVSQITSKGIFYADKGKGIADIEKALSSIAAGLKPPTT</sequence>
<keyword evidence="1 2" id="KW-0597">Phosphoprotein</keyword>
<gene>
    <name evidence="4" type="ORF">A3C06_01755</name>
</gene>
<dbReference type="InterPro" id="IPR011006">
    <property type="entry name" value="CheY-like_superfamily"/>
</dbReference>
<dbReference type="InterPro" id="IPR050595">
    <property type="entry name" value="Bact_response_regulator"/>
</dbReference>
<dbReference type="STRING" id="1802312.A3C06_01755"/>
<name>A0A1G2MS18_9BACT</name>
<reference evidence="4 5" key="1">
    <citation type="journal article" date="2016" name="Nat. Commun.">
        <title>Thousands of microbial genomes shed light on interconnected biogeochemical processes in an aquifer system.</title>
        <authorList>
            <person name="Anantharaman K."/>
            <person name="Brown C.T."/>
            <person name="Hug L.A."/>
            <person name="Sharon I."/>
            <person name="Castelle C.J."/>
            <person name="Probst A.J."/>
            <person name="Thomas B.C."/>
            <person name="Singh A."/>
            <person name="Wilkins M.J."/>
            <person name="Karaoz U."/>
            <person name="Brodie E.L."/>
            <person name="Williams K.H."/>
            <person name="Hubbard S.S."/>
            <person name="Banfield J.F."/>
        </authorList>
    </citation>
    <scope>NUCLEOTIDE SEQUENCE [LARGE SCALE GENOMIC DNA]</scope>
</reference>
<dbReference type="PANTHER" id="PTHR44591:SF3">
    <property type="entry name" value="RESPONSE REGULATORY DOMAIN-CONTAINING PROTEIN"/>
    <property type="match status" value="1"/>
</dbReference>
<dbReference type="AlphaFoldDB" id="A0A1G2MS18"/>
<proteinExistence type="predicted"/>
<protein>
    <recommendedName>
        <fullName evidence="3">Response regulatory domain-containing protein</fullName>
    </recommendedName>
</protein>
<feature type="domain" description="Response regulatory" evidence="3">
    <location>
        <begin position="2"/>
        <end position="119"/>
    </location>
</feature>
<dbReference type="GO" id="GO:0000160">
    <property type="term" value="P:phosphorelay signal transduction system"/>
    <property type="evidence" value="ECO:0007669"/>
    <property type="project" value="InterPro"/>
</dbReference>
<dbReference type="SUPFAM" id="SSF52172">
    <property type="entry name" value="CheY-like"/>
    <property type="match status" value="1"/>
</dbReference>
<evidence type="ECO:0000313" key="5">
    <source>
        <dbReference type="Proteomes" id="UP000177565"/>
    </source>
</evidence>
<evidence type="ECO:0000256" key="2">
    <source>
        <dbReference type="PROSITE-ProRule" id="PRU00169"/>
    </source>
</evidence>
<feature type="modified residue" description="4-aspartylphosphate" evidence="2">
    <location>
        <position position="53"/>
    </location>
</feature>
<dbReference type="Pfam" id="PF00072">
    <property type="entry name" value="Response_reg"/>
    <property type="match status" value="1"/>
</dbReference>
<evidence type="ECO:0000256" key="1">
    <source>
        <dbReference type="ARBA" id="ARBA00022553"/>
    </source>
</evidence>
<dbReference type="InterPro" id="IPR001789">
    <property type="entry name" value="Sig_transdc_resp-reg_receiver"/>
</dbReference>
<dbReference type="PROSITE" id="PS50110">
    <property type="entry name" value="RESPONSE_REGULATORY"/>
    <property type="match status" value="1"/>
</dbReference>
<dbReference type="PANTHER" id="PTHR44591">
    <property type="entry name" value="STRESS RESPONSE REGULATOR PROTEIN 1"/>
    <property type="match status" value="1"/>
</dbReference>
<organism evidence="4 5">
    <name type="scientific">Candidatus Taylorbacteria bacterium RIFCSPHIGHO2_02_FULL_46_13</name>
    <dbReference type="NCBI Taxonomy" id="1802312"/>
    <lineage>
        <taxon>Bacteria</taxon>
        <taxon>Candidatus Tayloriibacteriota</taxon>
    </lineage>
</organism>
<dbReference type="Gene3D" id="3.40.50.2300">
    <property type="match status" value="1"/>
</dbReference>
<comment type="caution">
    <text evidence="4">The sequence shown here is derived from an EMBL/GenBank/DDBJ whole genome shotgun (WGS) entry which is preliminary data.</text>
</comment>
<dbReference type="SMART" id="SM00448">
    <property type="entry name" value="REC"/>
    <property type="match status" value="1"/>
</dbReference>
<dbReference type="EMBL" id="MHRQ01000018">
    <property type="protein sequence ID" value="OHA26663.1"/>
    <property type="molecule type" value="Genomic_DNA"/>
</dbReference>